<evidence type="ECO:0000256" key="1">
    <source>
        <dbReference type="SAM" id="MobiDB-lite"/>
    </source>
</evidence>
<dbReference type="RefSeq" id="WP_158243514.1">
    <property type="nucleotide sequence ID" value="NZ_BSQD01000002.1"/>
</dbReference>
<accession>A0A1X7D690</accession>
<evidence type="ECO:0000259" key="2">
    <source>
        <dbReference type="Pfam" id="PF09850"/>
    </source>
</evidence>
<keyword evidence="4" id="KW-1185">Reference proteome</keyword>
<protein>
    <submittedName>
        <fullName evidence="3">Type VI secretion system protein ImpK</fullName>
    </submittedName>
</protein>
<gene>
    <name evidence="3" type="ORF">SAMN06295900_102410</name>
</gene>
<dbReference type="STRING" id="28094.SAMN06295900_102410"/>
<proteinExistence type="predicted"/>
<dbReference type="InterPro" id="IPR038522">
    <property type="entry name" value="T4/T6SS_DotU_sf"/>
</dbReference>
<dbReference type="EMBL" id="FXAH01000002">
    <property type="protein sequence ID" value="SMF09132.1"/>
    <property type="molecule type" value="Genomic_DNA"/>
</dbReference>
<dbReference type="AlphaFoldDB" id="A0A1X7D690"/>
<feature type="region of interest" description="Disordered" evidence="1">
    <location>
        <begin position="288"/>
        <end position="325"/>
    </location>
</feature>
<dbReference type="GeneID" id="95552270"/>
<reference evidence="4" key="1">
    <citation type="submission" date="2017-04" db="EMBL/GenBank/DDBJ databases">
        <authorList>
            <person name="Varghese N."/>
            <person name="Submissions S."/>
        </authorList>
    </citation>
    <scope>NUCLEOTIDE SEQUENCE [LARGE SCALE GENOMIC DNA]</scope>
    <source>
        <strain evidence="4">Ballard 720</strain>
    </source>
</reference>
<name>A0A1X7D690_TRICW</name>
<dbReference type="PANTHER" id="PTHR38033">
    <property type="entry name" value="MEMBRANE PROTEIN-RELATED"/>
    <property type="match status" value="1"/>
</dbReference>
<dbReference type="InterPro" id="IPR017732">
    <property type="entry name" value="T4/T6SS_DotU"/>
</dbReference>
<evidence type="ECO:0000313" key="4">
    <source>
        <dbReference type="Proteomes" id="UP000192911"/>
    </source>
</evidence>
<feature type="domain" description="Type IV / VI secretion system DotU" evidence="2">
    <location>
        <begin position="48"/>
        <end position="234"/>
    </location>
</feature>
<dbReference type="Proteomes" id="UP000192911">
    <property type="component" value="Unassembled WGS sequence"/>
</dbReference>
<dbReference type="Gene3D" id="1.25.40.590">
    <property type="entry name" value="Type IV / VI secretion system, DotU"/>
    <property type="match status" value="1"/>
</dbReference>
<dbReference type="PANTHER" id="PTHR38033:SF1">
    <property type="entry name" value="DOTU FAMILY TYPE IV_VI SECRETION SYSTEM PROTEIN"/>
    <property type="match status" value="1"/>
</dbReference>
<sequence>MTISEHEGQHTRLPLYRYFCDFYALLVEVKRALANQPAVAQAPPPRALAPSAIHERLREHLRAQEATVRDDGTPEQCDLYGDAQYAMAALADEQLLLELDWAGRADWLNLTLESALFDTRMAGVRFYRVIDRLLAVPTATQGHAELGLVLLGALQAGFRGELRGPDEAARLAERRHQLVRFVRELRGDERGRHAFEQAYEHTLGPTLPEPADRRLAPLSPWFNAARIGGAAYLATAGAIWFVTLHPFHRLVADDPGAQRMRSEHTSQYAEGTILAPGQVSGIGAASFAAASGEQPAGTAGLGAGVPADGGTASPPVLPDGQKEVR</sequence>
<organism evidence="3 4">
    <name type="scientific">Trinickia caryophylli</name>
    <name type="common">Paraburkholderia caryophylli</name>
    <dbReference type="NCBI Taxonomy" id="28094"/>
    <lineage>
        <taxon>Bacteria</taxon>
        <taxon>Pseudomonadati</taxon>
        <taxon>Pseudomonadota</taxon>
        <taxon>Betaproteobacteria</taxon>
        <taxon>Burkholderiales</taxon>
        <taxon>Burkholderiaceae</taxon>
        <taxon>Trinickia</taxon>
    </lineage>
</organism>
<evidence type="ECO:0000313" key="3">
    <source>
        <dbReference type="EMBL" id="SMF09132.1"/>
    </source>
</evidence>
<dbReference type="Pfam" id="PF09850">
    <property type="entry name" value="DotU"/>
    <property type="match status" value="1"/>
</dbReference>